<reference evidence="3" key="1">
    <citation type="journal article" date="2013" name="PLoS ONE">
        <title>Gene expression in gut symbiotic organ of stinkbug affected by extracellular bacterial symbiont.</title>
        <authorList>
            <person name="Futahashi R."/>
            <person name="Tanaka K."/>
            <person name="Tanahashi M."/>
            <person name="Nikoh N."/>
            <person name="Kikuchi Y."/>
            <person name="Lee B.L."/>
            <person name="Fukatsu T."/>
        </authorList>
    </citation>
    <scope>NUCLEOTIDE SEQUENCE</scope>
    <source>
        <tissue evidence="3">Midgut</tissue>
    </source>
</reference>
<accession>R4WNE8</accession>
<feature type="chain" id="PRO_5004372515" evidence="2">
    <location>
        <begin position="22"/>
        <end position="249"/>
    </location>
</feature>
<evidence type="ECO:0000256" key="2">
    <source>
        <dbReference type="SAM" id="SignalP"/>
    </source>
</evidence>
<feature type="compositionally biased region" description="Low complexity" evidence="1">
    <location>
        <begin position="191"/>
        <end position="249"/>
    </location>
</feature>
<feature type="region of interest" description="Disordered" evidence="1">
    <location>
        <begin position="130"/>
        <end position="249"/>
    </location>
</feature>
<feature type="signal peptide" evidence="2">
    <location>
        <begin position="1"/>
        <end position="21"/>
    </location>
</feature>
<proteinExistence type="evidence at transcript level"/>
<feature type="compositionally biased region" description="Basic and acidic residues" evidence="1">
    <location>
        <begin position="68"/>
        <end position="83"/>
    </location>
</feature>
<evidence type="ECO:0000256" key="1">
    <source>
        <dbReference type="SAM" id="MobiDB-lite"/>
    </source>
</evidence>
<evidence type="ECO:0000313" key="3">
    <source>
        <dbReference type="EMBL" id="BAN20366.1"/>
    </source>
</evidence>
<keyword evidence="2" id="KW-0732">Signal</keyword>
<sequence length="249" mass="27657">MKYLPISILAALGLCALSAVARPSHLSDGDERGRSMSSWSSWVPGSGLSMFASADDPWGMQPPPIWRMGEDGHPKPVDTEGPVKKKTPKRKPQQHDQDEEEDDESSERGSSRANASFNAWFPIMLGMYPGNNGLEGEENGARGRPSGRPEGEGVAAIANSVNHGRSGVASSHAIVYSGEPPVNYANRRRSSQPQQPEQQYSQQQPYHSQQPYSNQQPYSSQQPFSNPQQQTQQFQQQPYSTNNQRHYYR</sequence>
<organism evidence="3">
    <name type="scientific">Riptortus pedestris</name>
    <name type="common">Bean bug</name>
    <dbReference type="NCBI Taxonomy" id="329032"/>
    <lineage>
        <taxon>Eukaryota</taxon>
        <taxon>Metazoa</taxon>
        <taxon>Ecdysozoa</taxon>
        <taxon>Arthropoda</taxon>
        <taxon>Hexapoda</taxon>
        <taxon>Insecta</taxon>
        <taxon>Pterygota</taxon>
        <taxon>Neoptera</taxon>
        <taxon>Paraneoptera</taxon>
        <taxon>Hemiptera</taxon>
        <taxon>Heteroptera</taxon>
        <taxon>Panheteroptera</taxon>
        <taxon>Pentatomomorpha</taxon>
        <taxon>Coreoidea</taxon>
        <taxon>Alydidae</taxon>
        <taxon>Riptortus</taxon>
    </lineage>
</organism>
<name>R4WNE8_RIPPE</name>
<feature type="region of interest" description="Disordered" evidence="1">
    <location>
        <begin position="53"/>
        <end position="113"/>
    </location>
</feature>
<dbReference type="AlphaFoldDB" id="R4WNE8"/>
<protein>
    <submittedName>
        <fullName evidence="3">Unkown protein</fullName>
    </submittedName>
</protein>
<dbReference type="EMBL" id="AK417151">
    <property type="protein sequence ID" value="BAN20366.1"/>
    <property type="molecule type" value="mRNA"/>
</dbReference>